<reference evidence="1 2" key="1">
    <citation type="journal article" date="2014" name="Nat. Commun.">
        <title>Molecular traces of alternative social organization in a termite genome.</title>
        <authorList>
            <person name="Terrapon N."/>
            <person name="Li C."/>
            <person name="Robertson H.M."/>
            <person name="Ji L."/>
            <person name="Meng X."/>
            <person name="Booth W."/>
            <person name="Chen Z."/>
            <person name="Childers C.P."/>
            <person name="Glastad K.M."/>
            <person name="Gokhale K."/>
            <person name="Gowin J."/>
            <person name="Gronenberg W."/>
            <person name="Hermansen R.A."/>
            <person name="Hu H."/>
            <person name="Hunt B.G."/>
            <person name="Huylmans A.K."/>
            <person name="Khalil S.M."/>
            <person name="Mitchell R.D."/>
            <person name="Munoz-Torres M.C."/>
            <person name="Mustard J.A."/>
            <person name="Pan H."/>
            <person name="Reese J.T."/>
            <person name="Scharf M.E."/>
            <person name="Sun F."/>
            <person name="Vogel H."/>
            <person name="Xiao J."/>
            <person name="Yang W."/>
            <person name="Yang Z."/>
            <person name="Yang Z."/>
            <person name="Zhou J."/>
            <person name="Zhu J."/>
            <person name="Brent C.S."/>
            <person name="Elsik C.G."/>
            <person name="Goodisman M.A."/>
            <person name="Liberles D.A."/>
            <person name="Roe R.M."/>
            <person name="Vargo E.L."/>
            <person name="Vilcinskas A."/>
            <person name="Wang J."/>
            <person name="Bornberg-Bauer E."/>
            <person name="Korb J."/>
            <person name="Zhang G."/>
            <person name="Liebig J."/>
        </authorList>
    </citation>
    <scope>NUCLEOTIDE SEQUENCE [LARGE SCALE GENOMIC DNA]</scope>
    <source>
        <tissue evidence="1">Whole organism</tissue>
    </source>
</reference>
<dbReference type="AlphaFoldDB" id="A0A067RA46"/>
<proteinExistence type="predicted"/>
<accession>A0A067RA46</accession>
<dbReference type="Proteomes" id="UP000027135">
    <property type="component" value="Unassembled WGS sequence"/>
</dbReference>
<gene>
    <name evidence="1" type="ORF">L798_09159</name>
</gene>
<name>A0A067RA46_ZOONE</name>
<evidence type="ECO:0000313" key="1">
    <source>
        <dbReference type="EMBL" id="KDR15454.1"/>
    </source>
</evidence>
<protein>
    <submittedName>
        <fullName evidence="1">Uncharacterized protein</fullName>
    </submittedName>
</protein>
<evidence type="ECO:0000313" key="2">
    <source>
        <dbReference type="Proteomes" id="UP000027135"/>
    </source>
</evidence>
<sequence>MLPSVISTSTTWRVCGATDEKFQNDFLSIYEHFSFFSSHIT</sequence>
<dbReference type="InParanoid" id="A0A067RA46"/>
<organism evidence="1 2">
    <name type="scientific">Zootermopsis nevadensis</name>
    <name type="common">Dampwood termite</name>
    <dbReference type="NCBI Taxonomy" id="136037"/>
    <lineage>
        <taxon>Eukaryota</taxon>
        <taxon>Metazoa</taxon>
        <taxon>Ecdysozoa</taxon>
        <taxon>Arthropoda</taxon>
        <taxon>Hexapoda</taxon>
        <taxon>Insecta</taxon>
        <taxon>Pterygota</taxon>
        <taxon>Neoptera</taxon>
        <taxon>Polyneoptera</taxon>
        <taxon>Dictyoptera</taxon>
        <taxon>Blattodea</taxon>
        <taxon>Blattoidea</taxon>
        <taxon>Termitoidae</taxon>
        <taxon>Termopsidae</taxon>
        <taxon>Zootermopsis</taxon>
    </lineage>
</organism>
<keyword evidence="2" id="KW-1185">Reference proteome</keyword>
<dbReference type="EMBL" id="KK852824">
    <property type="protein sequence ID" value="KDR15454.1"/>
    <property type="molecule type" value="Genomic_DNA"/>
</dbReference>